<evidence type="ECO:0000256" key="5">
    <source>
        <dbReference type="RuleBase" id="RU003322"/>
    </source>
</evidence>
<dbReference type="Proteomes" id="UP001190700">
    <property type="component" value="Unassembled WGS sequence"/>
</dbReference>
<dbReference type="FunFam" id="2.60.34.10:FF:000014">
    <property type="entry name" value="Chaperone protein DnaK HSP70"/>
    <property type="match status" value="1"/>
</dbReference>
<accession>A0AAE0EV69</accession>
<keyword evidence="3 5" id="KW-0067">ATP-binding</keyword>
<feature type="compositionally biased region" description="Gly residues" evidence="7">
    <location>
        <begin position="645"/>
        <end position="654"/>
    </location>
</feature>
<dbReference type="PROSITE" id="PS00297">
    <property type="entry name" value="HSP70_1"/>
    <property type="match status" value="1"/>
</dbReference>
<feature type="region of interest" description="Disordered" evidence="7">
    <location>
        <begin position="635"/>
        <end position="675"/>
    </location>
</feature>
<dbReference type="Gene3D" id="1.20.1270.10">
    <property type="match status" value="1"/>
</dbReference>
<dbReference type="CDD" id="cd10234">
    <property type="entry name" value="ASKHA_NBD_HSP70_DnaK-like"/>
    <property type="match status" value="1"/>
</dbReference>
<dbReference type="PRINTS" id="PR00301">
    <property type="entry name" value="HEATSHOCK70"/>
</dbReference>
<evidence type="ECO:0000256" key="1">
    <source>
        <dbReference type="ARBA" id="ARBA00007381"/>
    </source>
</evidence>
<dbReference type="SUPFAM" id="SSF53067">
    <property type="entry name" value="Actin-like ATPase domain"/>
    <property type="match status" value="2"/>
</dbReference>
<evidence type="ECO:0000313" key="9">
    <source>
        <dbReference type="Proteomes" id="UP001190700"/>
    </source>
</evidence>
<dbReference type="InterPro" id="IPR012725">
    <property type="entry name" value="Chaperone_DnaK"/>
</dbReference>
<dbReference type="PROSITE" id="PS01036">
    <property type="entry name" value="HSP70_3"/>
    <property type="match status" value="1"/>
</dbReference>
<evidence type="ECO:0000256" key="7">
    <source>
        <dbReference type="SAM" id="MobiDB-lite"/>
    </source>
</evidence>
<protein>
    <submittedName>
        <fullName evidence="8">Heat shock</fullName>
    </submittedName>
</protein>
<dbReference type="Gene3D" id="2.60.34.10">
    <property type="entry name" value="Substrate Binding Domain Of DNAk, Chain A, domain 1"/>
    <property type="match status" value="1"/>
</dbReference>
<dbReference type="HAMAP" id="MF_00332">
    <property type="entry name" value="DnaK"/>
    <property type="match status" value="1"/>
</dbReference>
<feature type="compositionally biased region" description="Polar residues" evidence="7">
    <location>
        <begin position="41"/>
        <end position="58"/>
    </location>
</feature>
<evidence type="ECO:0000256" key="3">
    <source>
        <dbReference type="ARBA" id="ARBA00022840"/>
    </source>
</evidence>
<feature type="region of interest" description="Disordered" evidence="7">
    <location>
        <begin position="41"/>
        <end position="60"/>
    </location>
</feature>
<dbReference type="Gene3D" id="3.30.420.40">
    <property type="match status" value="3"/>
</dbReference>
<dbReference type="Pfam" id="PF00012">
    <property type="entry name" value="HSP70"/>
    <property type="match status" value="1"/>
</dbReference>
<dbReference type="FunFam" id="1.20.1270.10:FF:000001">
    <property type="entry name" value="Molecular chaperone DnaK"/>
    <property type="match status" value="1"/>
</dbReference>
<proteinExistence type="inferred from homology"/>
<dbReference type="SUPFAM" id="SSF100920">
    <property type="entry name" value="Heat shock protein 70kD (HSP70), peptide-binding domain"/>
    <property type="match status" value="1"/>
</dbReference>
<evidence type="ECO:0000256" key="2">
    <source>
        <dbReference type="ARBA" id="ARBA00022741"/>
    </source>
</evidence>
<comment type="caution">
    <text evidence="8">The sequence shown here is derived from an EMBL/GenBank/DDBJ whole genome shotgun (WGS) entry which is preliminary data.</text>
</comment>
<dbReference type="GO" id="GO:0051082">
    <property type="term" value="F:unfolded protein binding"/>
    <property type="evidence" value="ECO:0007669"/>
    <property type="project" value="InterPro"/>
</dbReference>
<dbReference type="NCBIfam" id="NF001413">
    <property type="entry name" value="PRK00290.1"/>
    <property type="match status" value="1"/>
</dbReference>
<dbReference type="AlphaFoldDB" id="A0AAE0EV69"/>
<dbReference type="InterPro" id="IPR043129">
    <property type="entry name" value="ATPase_NBD"/>
</dbReference>
<dbReference type="FunFam" id="3.90.640.10:FF:000003">
    <property type="entry name" value="Molecular chaperone DnaK"/>
    <property type="match status" value="1"/>
</dbReference>
<dbReference type="InterPro" id="IPR013126">
    <property type="entry name" value="Hsp_70_fam"/>
</dbReference>
<gene>
    <name evidence="8" type="ORF">CYMTET_48391</name>
</gene>
<name>A0AAE0EV69_9CHLO</name>
<evidence type="ECO:0000313" key="8">
    <source>
        <dbReference type="EMBL" id="KAK3241866.1"/>
    </source>
</evidence>
<dbReference type="InterPro" id="IPR029048">
    <property type="entry name" value="HSP70_C_sf"/>
</dbReference>
<dbReference type="GO" id="GO:0005524">
    <property type="term" value="F:ATP binding"/>
    <property type="evidence" value="ECO:0007669"/>
    <property type="project" value="UniProtKB-KW"/>
</dbReference>
<dbReference type="InterPro" id="IPR029047">
    <property type="entry name" value="HSP70_peptide-bd_sf"/>
</dbReference>
<dbReference type="EMBL" id="LGRX02033289">
    <property type="protein sequence ID" value="KAK3241866.1"/>
    <property type="molecule type" value="Genomic_DNA"/>
</dbReference>
<organism evidence="8 9">
    <name type="scientific">Cymbomonas tetramitiformis</name>
    <dbReference type="NCBI Taxonomy" id="36881"/>
    <lineage>
        <taxon>Eukaryota</taxon>
        <taxon>Viridiplantae</taxon>
        <taxon>Chlorophyta</taxon>
        <taxon>Pyramimonadophyceae</taxon>
        <taxon>Pyramimonadales</taxon>
        <taxon>Pyramimonadaceae</taxon>
        <taxon>Cymbomonas</taxon>
    </lineage>
</organism>
<sequence length="675" mass="72732">MHNALSSKYSSCRRATSRRALSLTNGASQFVRGSAASPLINHSTSPSFHHGTISSPRRTNVRVQKRTRHSTLHVACQKVVGIDLGTTNSAVATVEGGKPAIVANAEGGRTTPSVVAFTKSGAQLVGHIAKRQAVVNPENTFFSVKRFIGHTIDEVQEESKQLPYTVVSDDKGNAVITVPAYFNDSQRQATKDAGRIAGLDVLRMINEPTAASLAYGLGKKGHETILVFDLGGGTFDVSVLEVGDGVFEVLSTSGDTHLGGDDFDQRVVDWMVGDFVAIENVDLKRDRQALQRLTETAEKAKIELSTLTQTNINLPFITATADGPKHIDQTLTRAKFEQLCDDLIERCRIPLEKALRDAKLKLDLSEIDEVIMVGGSTRIPAVQALVKKLTGKEPNLTVNPDEVVALGAAVQAGVLVGDISSIVLLDVTPLSLGLETLGGVMTKLIPRNTTIPHDKEEIFSTAAENQSSVEINVFQGERDFVKDNKLLGNFKLDGIPPAPRGVPQIVVKFEIDANGILSVIASDKGTGARKDIKITGASTLSDDEIDRMVEEAEKNAAQDKVMREAVDTKNHAESMAYQCKKQLEEFKDKITGDTKSRVEAKLQELHEAIDGEDTTMMKEHMESLQKEMMQIGQEVYGHHDASGQGPTGTGGGGTSSSRPSSDDVIDASFTDTTPD</sequence>
<feature type="coiled-coil region" evidence="6">
    <location>
        <begin position="280"/>
        <end position="310"/>
    </location>
</feature>
<keyword evidence="8" id="KW-0346">Stress response</keyword>
<keyword evidence="4" id="KW-0143">Chaperone</keyword>
<dbReference type="Gene3D" id="3.90.640.10">
    <property type="entry name" value="Actin, Chain A, domain 4"/>
    <property type="match status" value="1"/>
</dbReference>
<dbReference type="PANTHER" id="PTHR19375">
    <property type="entry name" value="HEAT SHOCK PROTEIN 70KDA"/>
    <property type="match status" value="1"/>
</dbReference>
<dbReference type="GO" id="GO:0140662">
    <property type="term" value="F:ATP-dependent protein folding chaperone"/>
    <property type="evidence" value="ECO:0007669"/>
    <property type="project" value="InterPro"/>
</dbReference>
<dbReference type="PROSITE" id="PS00329">
    <property type="entry name" value="HSP70_2"/>
    <property type="match status" value="1"/>
</dbReference>
<evidence type="ECO:0000256" key="4">
    <source>
        <dbReference type="ARBA" id="ARBA00023186"/>
    </source>
</evidence>
<dbReference type="InterPro" id="IPR018181">
    <property type="entry name" value="Heat_shock_70_CS"/>
</dbReference>
<keyword evidence="6" id="KW-0175">Coiled coil</keyword>
<keyword evidence="2 5" id="KW-0547">Nucleotide-binding</keyword>
<comment type="similarity">
    <text evidence="1 5">Belongs to the heat shock protein 70 family.</text>
</comment>
<keyword evidence="9" id="KW-1185">Reference proteome</keyword>
<dbReference type="FunFam" id="3.30.420.40:FF:000071">
    <property type="entry name" value="Molecular chaperone DnaK"/>
    <property type="match status" value="1"/>
</dbReference>
<evidence type="ECO:0000256" key="6">
    <source>
        <dbReference type="SAM" id="Coils"/>
    </source>
</evidence>
<reference evidence="8 9" key="1">
    <citation type="journal article" date="2015" name="Genome Biol. Evol.">
        <title>Comparative Genomics of a Bacterivorous Green Alga Reveals Evolutionary Causalities and Consequences of Phago-Mixotrophic Mode of Nutrition.</title>
        <authorList>
            <person name="Burns J.A."/>
            <person name="Paasch A."/>
            <person name="Narechania A."/>
            <person name="Kim E."/>
        </authorList>
    </citation>
    <scope>NUCLEOTIDE SEQUENCE [LARGE SCALE GENOMIC DNA]</scope>
    <source>
        <strain evidence="8 9">PLY_AMNH</strain>
    </source>
</reference>
<dbReference type="SUPFAM" id="SSF100934">
    <property type="entry name" value="Heat shock protein 70kD (HSP70), C-terminal subdomain"/>
    <property type="match status" value="1"/>
</dbReference>